<dbReference type="InterPro" id="IPR021153">
    <property type="entry name" value="HrcA_C"/>
</dbReference>
<sequence length="68" mass="7775">MITHNFTLIMASERLNSKLKYIRILPLDDRRAIMIVVTDTGQVENCIYPKPRGASMDDLNIIAQKLTN</sequence>
<proteinExistence type="predicted"/>
<evidence type="ECO:0000259" key="1">
    <source>
        <dbReference type="Pfam" id="PF01628"/>
    </source>
</evidence>
<feature type="non-terminal residue" evidence="2">
    <location>
        <position position="1"/>
    </location>
</feature>
<name>A0ABT1SVB7_9FIRM</name>
<dbReference type="SUPFAM" id="SSF55781">
    <property type="entry name" value="GAF domain-like"/>
    <property type="match status" value="1"/>
</dbReference>
<feature type="domain" description="Heat-inducible transcription repressor HrcA C-terminal" evidence="1">
    <location>
        <begin position="2"/>
        <end position="66"/>
    </location>
</feature>
<keyword evidence="3" id="KW-1185">Reference proteome</keyword>
<reference evidence="2 3" key="1">
    <citation type="submission" date="2022-06" db="EMBL/GenBank/DDBJ databases">
        <title>Isolation of gut microbiota from human fecal samples.</title>
        <authorList>
            <person name="Pamer E.G."/>
            <person name="Barat B."/>
            <person name="Waligurski E."/>
            <person name="Medina S."/>
            <person name="Paddock L."/>
            <person name="Mostad J."/>
        </authorList>
    </citation>
    <scope>NUCLEOTIDE SEQUENCE [LARGE SCALE GENOMIC DNA]</scope>
    <source>
        <strain evidence="2 3">DFI.1.1</strain>
    </source>
</reference>
<comment type="caution">
    <text evidence="2">The sequence shown here is derived from an EMBL/GenBank/DDBJ whole genome shotgun (WGS) entry which is preliminary data.</text>
</comment>
<gene>
    <name evidence="2" type="ORF">NE675_12495</name>
</gene>
<protein>
    <submittedName>
        <fullName evidence="2">Heat-inducible transcription repressor HrcA</fullName>
    </submittedName>
</protein>
<evidence type="ECO:0000313" key="2">
    <source>
        <dbReference type="EMBL" id="MCQ5343827.1"/>
    </source>
</evidence>
<accession>A0ABT1SVB7</accession>
<evidence type="ECO:0000313" key="3">
    <source>
        <dbReference type="Proteomes" id="UP001206692"/>
    </source>
</evidence>
<feature type="non-terminal residue" evidence="2">
    <location>
        <position position="68"/>
    </location>
</feature>
<organism evidence="2 3">
    <name type="scientific">Megasphaera massiliensis</name>
    <dbReference type="NCBI Taxonomy" id="1232428"/>
    <lineage>
        <taxon>Bacteria</taxon>
        <taxon>Bacillati</taxon>
        <taxon>Bacillota</taxon>
        <taxon>Negativicutes</taxon>
        <taxon>Veillonellales</taxon>
        <taxon>Veillonellaceae</taxon>
        <taxon>Megasphaera</taxon>
    </lineage>
</organism>
<dbReference type="EMBL" id="JANGEW010000330">
    <property type="protein sequence ID" value="MCQ5343827.1"/>
    <property type="molecule type" value="Genomic_DNA"/>
</dbReference>
<dbReference type="Proteomes" id="UP001206692">
    <property type="component" value="Unassembled WGS sequence"/>
</dbReference>
<dbReference type="Pfam" id="PF01628">
    <property type="entry name" value="HrcA"/>
    <property type="match status" value="1"/>
</dbReference>